<dbReference type="InterPro" id="IPR025335">
    <property type="entry name" value="DUF4241"/>
</dbReference>
<evidence type="ECO:0000313" key="1">
    <source>
        <dbReference type="EMBL" id="MET3731728.1"/>
    </source>
</evidence>
<dbReference type="EMBL" id="JBEPMO010000006">
    <property type="protein sequence ID" value="MET3731728.1"/>
    <property type="molecule type" value="Genomic_DNA"/>
</dbReference>
<organism evidence="1 2">
    <name type="scientific">Moheibacter stercoris</name>
    <dbReference type="NCBI Taxonomy" id="1628251"/>
    <lineage>
        <taxon>Bacteria</taxon>
        <taxon>Pseudomonadati</taxon>
        <taxon>Bacteroidota</taxon>
        <taxon>Flavobacteriia</taxon>
        <taxon>Flavobacteriales</taxon>
        <taxon>Weeksellaceae</taxon>
        <taxon>Moheibacter</taxon>
    </lineage>
</organism>
<keyword evidence="2" id="KW-1185">Reference proteome</keyword>
<accession>A0ABV2LT25</accession>
<proteinExistence type="predicted"/>
<sequence length="244" mass="28433">MSQFPSAEWLELYQSKENLLNAYSNFNEYFSEKELYNRPLHHINMGTVNFPTGEIIVCDPLTYLDIESEPYFTKVPQGVFPVDTVVVEVEEDHFRYAATRIKFSDKKAVKHIEALLGYEDLTELGEDEYFGFTVESGLATIVDVATRDQFCDFVNRWDYENDEDKNLYDDFFAAEFKRSFEKHPQFQREGGDWINMKIPNTDADLPMIQTGFGDGTYPVYFGYDENNEVCEIVMQYIDLELAFG</sequence>
<evidence type="ECO:0008006" key="3">
    <source>
        <dbReference type="Google" id="ProtNLM"/>
    </source>
</evidence>
<gene>
    <name evidence="1" type="ORF">ABID46_001309</name>
</gene>
<dbReference type="Proteomes" id="UP001549146">
    <property type="component" value="Unassembled WGS sequence"/>
</dbReference>
<comment type="caution">
    <text evidence="1">The sequence shown here is derived from an EMBL/GenBank/DDBJ whole genome shotgun (WGS) entry which is preliminary data.</text>
</comment>
<protein>
    <recommendedName>
        <fullName evidence="3">DUF4241 domain-containing protein</fullName>
    </recommendedName>
</protein>
<name>A0ABV2LT25_9FLAO</name>
<dbReference type="RefSeq" id="WP_354508267.1">
    <property type="nucleotide sequence ID" value="NZ_JBEPMO010000006.1"/>
</dbReference>
<reference evidence="1 2" key="1">
    <citation type="submission" date="2024-06" db="EMBL/GenBank/DDBJ databases">
        <title>Genomic Encyclopedia of Type Strains, Phase IV (KMG-IV): sequencing the most valuable type-strain genomes for metagenomic binning, comparative biology and taxonomic classification.</title>
        <authorList>
            <person name="Goeker M."/>
        </authorList>
    </citation>
    <scope>NUCLEOTIDE SEQUENCE [LARGE SCALE GENOMIC DNA]</scope>
    <source>
        <strain evidence="1 2">DSM 29388</strain>
    </source>
</reference>
<dbReference type="Pfam" id="PF14025">
    <property type="entry name" value="DUF4241"/>
    <property type="match status" value="1"/>
</dbReference>
<evidence type="ECO:0000313" key="2">
    <source>
        <dbReference type="Proteomes" id="UP001549146"/>
    </source>
</evidence>